<dbReference type="GO" id="GO:0003676">
    <property type="term" value="F:nucleic acid binding"/>
    <property type="evidence" value="ECO:0007669"/>
    <property type="project" value="InterPro"/>
</dbReference>
<dbReference type="Pfam" id="PF23256">
    <property type="entry name" value="CHX17_2nd"/>
    <property type="match status" value="1"/>
</dbReference>
<dbReference type="STRING" id="33114.A0A2G2VZA3"/>
<dbReference type="InterPro" id="IPR057290">
    <property type="entry name" value="CHX17_C"/>
</dbReference>
<evidence type="ECO:0000256" key="3">
    <source>
        <dbReference type="ARBA" id="ARBA00022538"/>
    </source>
</evidence>
<feature type="transmembrane region" description="Helical" evidence="10">
    <location>
        <begin position="546"/>
        <end position="568"/>
    </location>
</feature>
<feature type="domain" description="Cation/H+ exchanger transmembrane" evidence="11">
    <location>
        <begin position="271"/>
        <end position="623"/>
    </location>
</feature>
<evidence type="ECO:0000259" key="13">
    <source>
        <dbReference type="Pfam" id="PF23259"/>
    </source>
</evidence>
<dbReference type="Pfam" id="PF00999">
    <property type="entry name" value="Na_H_Exchanger"/>
    <property type="match status" value="1"/>
</dbReference>
<dbReference type="Gene3D" id="1.20.1530.20">
    <property type="match status" value="1"/>
</dbReference>
<dbReference type="GO" id="GO:1902600">
    <property type="term" value="P:proton transmembrane transport"/>
    <property type="evidence" value="ECO:0007669"/>
    <property type="project" value="InterPro"/>
</dbReference>
<feature type="domain" description="Cation/H(+) antiporter central" evidence="12">
    <location>
        <begin position="726"/>
        <end position="800"/>
    </location>
</feature>
<dbReference type="Gene3D" id="3.30.420.10">
    <property type="entry name" value="Ribonuclease H-like superfamily/Ribonuclease H"/>
    <property type="match status" value="1"/>
</dbReference>
<evidence type="ECO:0000256" key="9">
    <source>
        <dbReference type="ARBA" id="ARBA00038341"/>
    </source>
</evidence>
<feature type="domain" description="Cation/H(+) antiporter C-terminal" evidence="13">
    <location>
        <begin position="820"/>
        <end position="962"/>
    </location>
</feature>
<dbReference type="OrthoDB" id="1861329at2759"/>
<feature type="transmembrane region" description="Helical" evidence="10">
    <location>
        <begin position="575"/>
        <end position="597"/>
    </location>
</feature>
<evidence type="ECO:0000256" key="5">
    <source>
        <dbReference type="ARBA" id="ARBA00022958"/>
    </source>
</evidence>
<dbReference type="Proteomes" id="UP000224567">
    <property type="component" value="Unassembled WGS sequence"/>
</dbReference>
<evidence type="ECO:0000256" key="8">
    <source>
        <dbReference type="ARBA" id="ARBA00023136"/>
    </source>
</evidence>
<dbReference type="PANTHER" id="PTHR32468:SF109">
    <property type="entry name" value="CATION_H(+) ANTIPORTER 24-RELATED"/>
    <property type="match status" value="1"/>
</dbReference>
<feature type="transmembrane region" description="Helical" evidence="10">
    <location>
        <begin position="609"/>
        <end position="629"/>
    </location>
</feature>
<dbReference type="GO" id="GO:0006813">
    <property type="term" value="P:potassium ion transport"/>
    <property type="evidence" value="ECO:0007669"/>
    <property type="project" value="UniProtKB-KW"/>
</dbReference>
<proteinExistence type="inferred from homology"/>
<dbReference type="InterPro" id="IPR038770">
    <property type="entry name" value="Na+/solute_symporter_sf"/>
</dbReference>
<feature type="transmembrane region" description="Helical" evidence="10">
    <location>
        <begin position="463"/>
        <end position="487"/>
    </location>
</feature>
<keyword evidence="7" id="KW-0406">Ion transport</keyword>
<keyword evidence="15" id="KW-1185">Reference proteome</keyword>
<protein>
    <submittedName>
        <fullName evidence="14">Uncharacterized protein</fullName>
    </submittedName>
</protein>
<feature type="transmembrane region" description="Helical" evidence="10">
    <location>
        <begin position="359"/>
        <end position="380"/>
    </location>
</feature>
<reference evidence="15" key="2">
    <citation type="journal article" date="2017" name="J. Anim. Genet.">
        <title>Multiple reference genome sequences of hot pepper reveal the massive evolution of plant disease resistance genes by retroduplication.</title>
        <authorList>
            <person name="Kim S."/>
            <person name="Park J."/>
            <person name="Yeom S.-I."/>
            <person name="Kim Y.-M."/>
            <person name="Seo E."/>
            <person name="Kim K.-T."/>
            <person name="Kim M.-S."/>
            <person name="Lee J.M."/>
            <person name="Cheong K."/>
            <person name="Shin H.-S."/>
            <person name="Kim S.-B."/>
            <person name="Han K."/>
            <person name="Lee J."/>
            <person name="Park M."/>
            <person name="Lee H.-A."/>
            <person name="Lee H.-Y."/>
            <person name="Lee Y."/>
            <person name="Oh S."/>
            <person name="Lee J.H."/>
            <person name="Choi E."/>
            <person name="Choi E."/>
            <person name="Lee S.E."/>
            <person name="Jeon J."/>
            <person name="Kim H."/>
            <person name="Choi G."/>
            <person name="Song H."/>
            <person name="Lee J."/>
            <person name="Lee S.-C."/>
            <person name="Kwon J.-K."/>
            <person name="Lee H.-Y."/>
            <person name="Koo N."/>
            <person name="Hong Y."/>
            <person name="Kim R.W."/>
            <person name="Kang W.-H."/>
            <person name="Huh J.H."/>
            <person name="Kang B.-C."/>
            <person name="Yang T.-J."/>
            <person name="Lee Y.-H."/>
            <person name="Bennetzen J.L."/>
            <person name="Choi D."/>
        </authorList>
    </citation>
    <scope>NUCLEOTIDE SEQUENCE [LARGE SCALE GENOMIC DNA]</scope>
    <source>
        <strain evidence="15">cv. PBC81</strain>
    </source>
</reference>
<dbReference type="EMBL" id="MLFT02000009">
    <property type="protein sequence ID" value="PHT38317.1"/>
    <property type="molecule type" value="Genomic_DNA"/>
</dbReference>
<accession>A0A2G2VZA3</accession>
<dbReference type="SUPFAM" id="SSF56672">
    <property type="entry name" value="DNA/RNA polymerases"/>
    <property type="match status" value="1"/>
</dbReference>
<keyword evidence="6 10" id="KW-1133">Transmembrane helix</keyword>
<evidence type="ECO:0000256" key="1">
    <source>
        <dbReference type="ARBA" id="ARBA00004141"/>
    </source>
</evidence>
<gene>
    <name evidence="14" type="ORF">CQW23_21890</name>
</gene>
<evidence type="ECO:0000313" key="14">
    <source>
        <dbReference type="EMBL" id="PHT38317.1"/>
    </source>
</evidence>
<comment type="subcellular location">
    <subcellularLocation>
        <location evidence="1">Membrane</location>
        <topology evidence="1">Multi-pass membrane protein</topology>
    </subcellularLocation>
</comment>
<keyword evidence="5" id="KW-0630">Potassium</keyword>
<comment type="similarity">
    <text evidence="9">Belongs to the monovalent cation:proton antiporter 2 (CPA2) transporter (TC 2.A.37) family. CHX (TC 2.A.37.4) subfamily.</text>
</comment>
<keyword evidence="4 10" id="KW-0812">Transmembrane</keyword>
<feature type="transmembrane region" description="Helical" evidence="10">
    <location>
        <begin position="424"/>
        <end position="451"/>
    </location>
</feature>
<dbReference type="InterPro" id="IPR043128">
    <property type="entry name" value="Rev_trsase/Diguanyl_cyclase"/>
</dbReference>
<evidence type="ECO:0000256" key="6">
    <source>
        <dbReference type="ARBA" id="ARBA00022989"/>
    </source>
</evidence>
<keyword evidence="2" id="KW-0813">Transport</keyword>
<dbReference type="PANTHER" id="PTHR32468">
    <property type="entry name" value="CATION/H + ANTIPORTER"/>
    <property type="match status" value="1"/>
</dbReference>
<evidence type="ECO:0000259" key="11">
    <source>
        <dbReference type="Pfam" id="PF00999"/>
    </source>
</evidence>
<feature type="transmembrane region" description="Helical" evidence="10">
    <location>
        <begin position="518"/>
        <end position="540"/>
    </location>
</feature>
<feature type="transmembrane region" description="Helical" evidence="10">
    <location>
        <begin position="292"/>
        <end position="311"/>
    </location>
</feature>
<evidence type="ECO:0000313" key="15">
    <source>
        <dbReference type="Proteomes" id="UP000224567"/>
    </source>
</evidence>
<evidence type="ECO:0000256" key="7">
    <source>
        <dbReference type="ARBA" id="ARBA00023065"/>
    </source>
</evidence>
<dbReference type="Gene3D" id="3.30.70.270">
    <property type="match status" value="1"/>
</dbReference>
<feature type="transmembrane region" description="Helical" evidence="10">
    <location>
        <begin position="392"/>
        <end position="412"/>
    </location>
</feature>
<dbReference type="GO" id="GO:0015297">
    <property type="term" value="F:antiporter activity"/>
    <property type="evidence" value="ECO:0007669"/>
    <property type="project" value="InterPro"/>
</dbReference>
<dbReference type="GO" id="GO:0006885">
    <property type="term" value="P:regulation of pH"/>
    <property type="evidence" value="ECO:0007669"/>
    <property type="project" value="TreeGrafter"/>
</dbReference>
<dbReference type="InterPro" id="IPR036397">
    <property type="entry name" value="RNaseH_sf"/>
</dbReference>
<dbReference type="Pfam" id="PF23259">
    <property type="entry name" value="CHX17_C"/>
    <property type="match status" value="1"/>
</dbReference>
<evidence type="ECO:0000256" key="2">
    <source>
        <dbReference type="ARBA" id="ARBA00022448"/>
    </source>
</evidence>
<dbReference type="GO" id="GO:0016020">
    <property type="term" value="C:membrane"/>
    <property type="evidence" value="ECO:0007669"/>
    <property type="project" value="UniProtKB-SubCell"/>
</dbReference>
<sequence length="983" mass="109812">MGQFMASQVWYVGVYDEIMPTIGMGGMARPTGSVVASSSSVLYLGRGPIVRGRDAKEVLQILRDQKLYARLSKCDLWLKSVAFLGHIVSNKGIMVDTQKIEAVKNWARPIKPMEVRSFRRLAGSWDDHLALIEFTYNNCYHSSIKMAPYEALYGRKCRSPIGWLEVGETTLFGSDLVYQAMEKAKLIQQWLDTAQSRHKLYADVRRRGLEFAIGNWDCIVSSWELKKGTPNMSWNPPDSHGLDSLVLASKYMLKSINVNLDCIMEGTPSIGPSVLSRSKRFRNFIFPDTADYALKNIGIIGFMYFLFISGVKTDLTHIRKVGKKQWYIATCGVFIPMLCSLFIGIGLRKSLEKELAKASSMLGVTSEFAITTFPVIYLIIRELNLLSSEIGRMALSTAIISDVIGLNFVVVFEAAKQGEHKTMAALWFVIYSFVIGVSIFGGVRQIMIWIIRATPEGKSVEQIYVVFILLGVMLSGFLCDLGGIAVANGPLWLGLAIPDGPPLGATLVEKTETIVMDILMPFSFAYVGMFTDISSIYGHWTHLQPIFFMAVTAYVVKMVTVLFTSYFLNMPFRDCLALSLVLSLRGEVELLMFIHWMDLKMITRPHFTMLVLMTIGVTAIVTPLISVVYDPTRPYMINTRRNIQHTASNTELHIIACIHDEENVPGIINILFEISNQTVHSPFLVHALHLIELVGRAAPVFIDHQESETTNQNPIHNALKLFGGENIKIHSYTSYSPKKSMYQDICKLALEKRASLIILPFYKDQTSTQVLARQGVKLVNSNVLNHAPCSVGILVDRGASPTSHNVGVSMRRSSIHRFALLFMGGSDAREALSYADRMAANPDVSLTAIRFLSHNGEGDNEMEKKLDDGLVTWFWVKNEGNDKVMYKEVVVKNGEDTIAALHTMKNDQFFDLWILGRNQGINPVLLQGLTDWSCENELGVIGDFLVSMNSGTTASVLVVQQQVLRGQERTSLGFLEKIASCRL</sequence>
<name>A0A2G2VZA3_CAPBA</name>
<evidence type="ECO:0000256" key="4">
    <source>
        <dbReference type="ARBA" id="ARBA00022692"/>
    </source>
</evidence>
<dbReference type="InterPro" id="IPR006153">
    <property type="entry name" value="Cation/H_exchanger_TM"/>
</dbReference>
<organism evidence="14 15">
    <name type="scientific">Capsicum baccatum</name>
    <name type="common">Peruvian pepper</name>
    <dbReference type="NCBI Taxonomy" id="33114"/>
    <lineage>
        <taxon>Eukaryota</taxon>
        <taxon>Viridiplantae</taxon>
        <taxon>Streptophyta</taxon>
        <taxon>Embryophyta</taxon>
        <taxon>Tracheophyta</taxon>
        <taxon>Spermatophyta</taxon>
        <taxon>Magnoliopsida</taxon>
        <taxon>eudicotyledons</taxon>
        <taxon>Gunneridae</taxon>
        <taxon>Pentapetalae</taxon>
        <taxon>asterids</taxon>
        <taxon>lamiids</taxon>
        <taxon>Solanales</taxon>
        <taxon>Solanaceae</taxon>
        <taxon>Solanoideae</taxon>
        <taxon>Capsiceae</taxon>
        <taxon>Capsicum</taxon>
    </lineage>
</organism>
<keyword evidence="3" id="KW-0633">Potassium transport</keyword>
<reference evidence="14 15" key="1">
    <citation type="journal article" date="2017" name="Genome Biol.">
        <title>New reference genome sequences of hot pepper reveal the massive evolution of plant disease-resistance genes by retroduplication.</title>
        <authorList>
            <person name="Kim S."/>
            <person name="Park J."/>
            <person name="Yeom S.I."/>
            <person name="Kim Y.M."/>
            <person name="Seo E."/>
            <person name="Kim K.T."/>
            <person name="Kim M.S."/>
            <person name="Lee J.M."/>
            <person name="Cheong K."/>
            <person name="Shin H.S."/>
            <person name="Kim S.B."/>
            <person name="Han K."/>
            <person name="Lee J."/>
            <person name="Park M."/>
            <person name="Lee H.A."/>
            <person name="Lee H.Y."/>
            <person name="Lee Y."/>
            <person name="Oh S."/>
            <person name="Lee J.H."/>
            <person name="Choi E."/>
            <person name="Choi E."/>
            <person name="Lee S.E."/>
            <person name="Jeon J."/>
            <person name="Kim H."/>
            <person name="Choi G."/>
            <person name="Song H."/>
            <person name="Lee J."/>
            <person name="Lee S.C."/>
            <person name="Kwon J.K."/>
            <person name="Lee H.Y."/>
            <person name="Koo N."/>
            <person name="Hong Y."/>
            <person name="Kim R.W."/>
            <person name="Kang W.H."/>
            <person name="Huh J.H."/>
            <person name="Kang B.C."/>
            <person name="Yang T.J."/>
            <person name="Lee Y.H."/>
            <person name="Bennetzen J.L."/>
            <person name="Choi D."/>
        </authorList>
    </citation>
    <scope>NUCLEOTIDE SEQUENCE [LARGE SCALE GENOMIC DNA]</scope>
    <source>
        <strain evidence="15">cv. PBC81</strain>
    </source>
</reference>
<comment type="caution">
    <text evidence="14">The sequence shown here is derived from an EMBL/GenBank/DDBJ whole genome shotgun (WGS) entry which is preliminary data.</text>
</comment>
<dbReference type="AlphaFoldDB" id="A0A2G2VZA3"/>
<dbReference type="GO" id="GO:0012505">
    <property type="term" value="C:endomembrane system"/>
    <property type="evidence" value="ECO:0007669"/>
    <property type="project" value="TreeGrafter"/>
</dbReference>
<dbReference type="InterPro" id="IPR043502">
    <property type="entry name" value="DNA/RNA_pol_sf"/>
</dbReference>
<evidence type="ECO:0000256" key="10">
    <source>
        <dbReference type="SAM" id="Phobius"/>
    </source>
</evidence>
<keyword evidence="8 10" id="KW-0472">Membrane</keyword>
<evidence type="ECO:0000259" key="12">
    <source>
        <dbReference type="Pfam" id="PF23256"/>
    </source>
</evidence>
<feature type="transmembrane region" description="Helical" evidence="10">
    <location>
        <begin position="326"/>
        <end position="347"/>
    </location>
</feature>
<dbReference type="InterPro" id="IPR050794">
    <property type="entry name" value="CPA2_transporter"/>
</dbReference>
<dbReference type="InterPro" id="IPR057291">
    <property type="entry name" value="CHX17_2nd"/>
</dbReference>